<sequence>MYGESDYRYGQIRLNQNGIRNTRVRKEAFIMETLANFKLYFLSFAYSDCYHSLSLVRQEYYLLWGEKEVNKMTIDKVSSISDMFSIAYLAVLCWSIYNGYSGIKNDPNTKKNFLISAGLVALIALINVIKLAVSVLKVCFTSDTKQPPPYDPYHSVAK</sequence>
<feature type="transmembrane region" description="Helical" evidence="1">
    <location>
        <begin position="80"/>
        <end position="100"/>
    </location>
</feature>
<evidence type="ECO:0000313" key="3">
    <source>
        <dbReference type="Proteomes" id="UP000789901"/>
    </source>
</evidence>
<protein>
    <submittedName>
        <fullName evidence="2">19472_t:CDS:1</fullName>
    </submittedName>
</protein>
<name>A0ABM8W113_GIGMA</name>
<dbReference type="Proteomes" id="UP000789901">
    <property type="component" value="Unassembled WGS sequence"/>
</dbReference>
<keyword evidence="1" id="KW-0812">Transmembrane</keyword>
<comment type="caution">
    <text evidence="2">The sequence shown here is derived from an EMBL/GenBank/DDBJ whole genome shotgun (WGS) entry which is preliminary data.</text>
</comment>
<reference evidence="2 3" key="1">
    <citation type="submission" date="2021-06" db="EMBL/GenBank/DDBJ databases">
        <authorList>
            <person name="Kallberg Y."/>
            <person name="Tangrot J."/>
            <person name="Rosling A."/>
        </authorList>
    </citation>
    <scope>NUCLEOTIDE SEQUENCE [LARGE SCALE GENOMIC DNA]</scope>
    <source>
        <strain evidence="2 3">120-4 pot B 10/14</strain>
    </source>
</reference>
<dbReference type="EMBL" id="CAJVQB010000596">
    <property type="protein sequence ID" value="CAG8497425.1"/>
    <property type="molecule type" value="Genomic_DNA"/>
</dbReference>
<proteinExistence type="predicted"/>
<keyword evidence="3" id="KW-1185">Reference proteome</keyword>
<gene>
    <name evidence="2" type="ORF">GMARGA_LOCUS2027</name>
</gene>
<feature type="transmembrane region" description="Helical" evidence="1">
    <location>
        <begin position="112"/>
        <end position="136"/>
    </location>
</feature>
<evidence type="ECO:0000313" key="2">
    <source>
        <dbReference type="EMBL" id="CAG8497425.1"/>
    </source>
</evidence>
<accession>A0ABM8W113</accession>
<evidence type="ECO:0000256" key="1">
    <source>
        <dbReference type="SAM" id="Phobius"/>
    </source>
</evidence>
<keyword evidence="1" id="KW-0472">Membrane</keyword>
<keyword evidence="1" id="KW-1133">Transmembrane helix</keyword>
<organism evidence="2 3">
    <name type="scientific">Gigaspora margarita</name>
    <dbReference type="NCBI Taxonomy" id="4874"/>
    <lineage>
        <taxon>Eukaryota</taxon>
        <taxon>Fungi</taxon>
        <taxon>Fungi incertae sedis</taxon>
        <taxon>Mucoromycota</taxon>
        <taxon>Glomeromycotina</taxon>
        <taxon>Glomeromycetes</taxon>
        <taxon>Diversisporales</taxon>
        <taxon>Gigasporaceae</taxon>
        <taxon>Gigaspora</taxon>
    </lineage>
</organism>